<proteinExistence type="predicted"/>
<name>A0ACB8YX97_CICIN</name>
<accession>A0ACB8YX97</accession>
<reference evidence="2" key="1">
    <citation type="journal article" date="2022" name="Mol. Ecol. Resour.">
        <title>The genomes of chicory, endive, great burdock and yacon provide insights into Asteraceae palaeo-polyploidization history and plant inulin production.</title>
        <authorList>
            <person name="Fan W."/>
            <person name="Wang S."/>
            <person name="Wang H."/>
            <person name="Wang A."/>
            <person name="Jiang F."/>
            <person name="Liu H."/>
            <person name="Zhao H."/>
            <person name="Xu D."/>
            <person name="Zhang Y."/>
        </authorList>
    </citation>
    <scope>NUCLEOTIDE SEQUENCE [LARGE SCALE GENOMIC DNA]</scope>
    <source>
        <strain evidence="2">cv. Punajuju</strain>
    </source>
</reference>
<reference evidence="1 2" key="2">
    <citation type="journal article" date="2022" name="Mol. Ecol. Resour.">
        <title>The genomes of chicory, endive, great burdock and yacon provide insights into Asteraceae paleo-polyploidization history and plant inulin production.</title>
        <authorList>
            <person name="Fan W."/>
            <person name="Wang S."/>
            <person name="Wang H."/>
            <person name="Wang A."/>
            <person name="Jiang F."/>
            <person name="Liu H."/>
            <person name="Zhao H."/>
            <person name="Xu D."/>
            <person name="Zhang Y."/>
        </authorList>
    </citation>
    <scope>NUCLEOTIDE SEQUENCE [LARGE SCALE GENOMIC DNA]</scope>
    <source>
        <strain evidence="2">cv. Punajuju</strain>
        <tissue evidence="1">Leaves</tissue>
    </source>
</reference>
<dbReference type="EMBL" id="CM042017">
    <property type="protein sequence ID" value="KAI3690066.1"/>
    <property type="molecule type" value="Genomic_DNA"/>
</dbReference>
<organism evidence="1 2">
    <name type="scientific">Cichorium intybus</name>
    <name type="common">Chicory</name>
    <dbReference type="NCBI Taxonomy" id="13427"/>
    <lineage>
        <taxon>Eukaryota</taxon>
        <taxon>Viridiplantae</taxon>
        <taxon>Streptophyta</taxon>
        <taxon>Embryophyta</taxon>
        <taxon>Tracheophyta</taxon>
        <taxon>Spermatophyta</taxon>
        <taxon>Magnoliopsida</taxon>
        <taxon>eudicotyledons</taxon>
        <taxon>Gunneridae</taxon>
        <taxon>Pentapetalae</taxon>
        <taxon>asterids</taxon>
        <taxon>campanulids</taxon>
        <taxon>Asterales</taxon>
        <taxon>Asteraceae</taxon>
        <taxon>Cichorioideae</taxon>
        <taxon>Cichorieae</taxon>
        <taxon>Cichoriinae</taxon>
        <taxon>Cichorium</taxon>
    </lineage>
</organism>
<dbReference type="Proteomes" id="UP001055811">
    <property type="component" value="Linkage Group LG09"/>
</dbReference>
<protein>
    <submittedName>
        <fullName evidence="1">Uncharacterized protein</fullName>
    </submittedName>
</protein>
<gene>
    <name evidence="1" type="ORF">L2E82_48041</name>
</gene>
<keyword evidence="2" id="KW-1185">Reference proteome</keyword>
<comment type="caution">
    <text evidence="1">The sequence shown here is derived from an EMBL/GenBank/DDBJ whole genome shotgun (WGS) entry which is preliminary data.</text>
</comment>
<evidence type="ECO:0000313" key="2">
    <source>
        <dbReference type="Proteomes" id="UP001055811"/>
    </source>
</evidence>
<evidence type="ECO:0000313" key="1">
    <source>
        <dbReference type="EMBL" id="KAI3690066.1"/>
    </source>
</evidence>
<sequence length="168" mass="18939">MLQDSRMIGDTKQVEAPKDYIHVRARRGQATDSHSLEESKSMLQGLPLVQSIQIGQGFRYFVASKSYVTLRASAVILQTGLRAITARDEFRLRKQTKAAIYIQVGLKQGSEMLEIFKSYSAKTSLLDDLSFYGNREKMLKAKRISKAAFQTRNKRTRAEHGVPLVSAL</sequence>